<dbReference type="InterPro" id="IPR006042">
    <property type="entry name" value="Xan_ur_permease"/>
</dbReference>
<dbReference type="EMBL" id="JACGBB010000002">
    <property type="protein sequence ID" value="MBZ7986735.1"/>
    <property type="molecule type" value="Genomic_DNA"/>
</dbReference>
<evidence type="ECO:0000256" key="1">
    <source>
        <dbReference type="ARBA" id="ARBA00004141"/>
    </source>
</evidence>
<dbReference type="InterPro" id="IPR006043">
    <property type="entry name" value="NCS2"/>
</dbReference>
<feature type="transmembrane region" description="Helical" evidence="7">
    <location>
        <begin position="20"/>
        <end position="39"/>
    </location>
</feature>
<comment type="caution">
    <text evidence="8">The sequence shown here is derived from an EMBL/GenBank/DDBJ whole genome shotgun (WGS) entry which is preliminary data.</text>
</comment>
<feature type="transmembrane region" description="Helical" evidence="7">
    <location>
        <begin position="341"/>
        <end position="364"/>
    </location>
</feature>
<name>A0ABS7WRV7_9BACT</name>
<feature type="transmembrane region" description="Helical" evidence="7">
    <location>
        <begin position="115"/>
        <end position="135"/>
    </location>
</feature>
<evidence type="ECO:0000256" key="4">
    <source>
        <dbReference type="ARBA" id="ARBA00022692"/>
    </source>
</evidence>
<keyword evidence="9" id="KW-1185">Reference proteome</keyword>
<dbReference type="NCBIfam" id="NF037981">
    <property type="entry name" value="NCS2_1"/>
    <property type="match status" value="1"/>
</dbReference>
<dbReference type="RefSeq" id="WP_224323763.1">
    <property type="nucleotide sequence ID" value="NZ_JACGBB010000002.1"/>
</dbReference>
<feature type="transmembrane region" description="Helical" evidence="7">
    <location>
        <begin position="370"/>
        <end position="387"/>
    </location>
</feature>
<reference evidence="8 9" key="1">
    <citation type="submission" date="2020-07" db="EMBL/GenBank/DDBJ databases">
        <title>Transfer of Campylobacter canadensis to the novel genus Avispirillum gen. nov., that also includes two novel species recovered from migratory waterfowl: Avispirillum anseris sp. nov. and Avispirillum brantae sp. nov.</title>
        <authorList>
            <person name="Miller W.G."/>
            <person name="Chapman M.H."/>
            <person name="Yee E."/>
            <person name="Inglis G.D."/>
        </authorList>
    </citation>
    <scope>NUCLEOTIDE SEQUENCE [LARGE SCALE GENOMIC DNA]</scope>
    <source>
        <strain evidence="8 9">L283</strain>
    </source>
</reference>
<sequence length="456" mass="48583">MKNELIYGLNDKPPFSRAIFAALVHLLAMFVAVITPSLIIGKAIGLSDENITRIVSMSLFASGVAGFIQMMTFKIKNFQIGSGLLSIQGTSFNFVSVIISGGLILRNENLSDEEILAAIFGTLMLCSVAEMIVSMSLKYVRRVISDLVCGIVVMLIGLTLISAGLVSAGGGYASMDKNIAENLQFASIQNLSLSGIVLLSIVILNSLKQPFIKVSALFFAILIGIIYASLIGRFDISDVHASSTFIYPIPLFYGLSIESSLILPFAIIFIVTSLETIGDISATSELSNQPTQGKDFERRLRGGVFANGLNSCVSGFFNTFPNSCFGQNNAVIALSGVASRYVGYIVCIMLIICGVFPVVAQFALRIPEPVLGGAILVMFGTIAATGIKIISRATLDKRALMILAISLALGLGVSTQPAILEHFPSIFKTLFSSAIATGGLCAILLELFLPKEKNNS</sequence>
<protein>
    <submittedName>
        <fullName evidence="8">Purine/pyrimidine permease</fullName>
    </submittedName>
</protein>
<accession>A0ABS7WRV7</accession>
<proteinExistence type="inferred from homology"/>
<evidence type="ECO:0000256" key="2">
    <source>
        <dbReference type="ARBA" id="ARBA00008821"/>
    </source>
</evidence>
<comment type="subcellular location">
    <subcellularLocation>
        <location evidence="1">Membrane</location>
        <topology evidence="1">Multi-pass membrane protein</topology>
    </subcellularLocation>
</comment>
<evidence type="ECO:0000313" key="9">
    <source>
        <dbReference type="Proteomes" id="UP000786183"/>
    </source>
</evidence>
<comment type="similarity">
    <text evidence="2">Belongs to the nucleobase:cation symporter-2 (NCS2) (TC 2.A.40) family.</text>
</comment>
<feature type="transmembrane region" description="Helical" evidence="7">
    <location>
        <begin position="83"/>
        <end position="103"/>
    </location>
</feature>
<evidence type="ECO:0000256" key="3">
    <source>
        <dbReference type="ARBA" id="ARBA00022448"/>
    </source>
</evidence>
<evidence type="ECO:0000256" key="5">
    <source>
        <dbReference type="ARBA" id="ARBA00022989"/>
    </source>
</evidence>
<keyword evidence="5 7" id="KW-1133">Transmembrane helix</keyword>
<feature type="transmembrane region" description="Helical" evidence="7">
    <location>
        <begin position="426"/>
        <end position="449"/>
    </location>
</feature>
<evidence type="ECO:0000313" key="8">
    <source>
        <dbReference type="EMBL" id="MBZ7986735.1"/>
    </source>
</evidence>
<evidence type="ECO:0000256" key="7">
    <source>
        <dbReference type="SAM" id="Phobius"/>
    </source>
</evidence>
<dbReference type="PROSITE" id="PS01116">
    <property type="entry name" value="XANTH_URACIL_PERMASE"/>
    <property type="match status" value="1"/>
</dbReference>
<dbReference type="PANTHER" id="PTHR42810">
    <property type="entry name" value="PURINE PERMEASE C1399.01C-RELATED"/>
    <property type="match status" value="1"/>
</dbReference>
<gene>
    <name evidence="8" type="ORF">AVCANL283_01215</name>
</gene>
<dbReference type="Pfam" id="PF00860">
    <property type="entry name" value="Xan_ur_permease"/>
    <property type="match status" value="1"/>
</dbReference>
<evidence type="ECO:0000256" key="6">
    <source>
        <dbReference type="ARBA" id="ARBA00023136"/>
    </source>
</evidence>
<dbReference type="PANTHER" id="PTHR42810:SF2">
    <property type="entry name" value="PURINE PERMEASE C1399.01C-RELATED"/>
    <property type="match status" value="1"/>
</dbReference>
<organism evidence="8 9">
    <name type="scientific">Campylobacter canadensis</name>
    <dbReference type="NCBI Taxonomy" id="449520"/>
    <lineage>
        <taxon>Bacteria</taxon>
        <taxon>Pseudomonadati</taxon>
        <taxon>Campylobacterota</taxon>
        <taxon>Epsilonproteobacteria</taxon>
        <taxon>Campylobacterales</taxon>
        <taxon>Campylobacteraceae</taxon>
        <taxon>Campylobacter</taxon>
    </lineage>
</organism>
<keyword evidence="3" id="KW-0813">Transport</keyword>
<dbReference type="NCBIfam" id="TIGR00801">
    <property type="entry name" value="ncs2"/>
    <property type="match status" value="1"/>
</dbReference>
<keyword evidence="4 7" id="KW-0812">Transmembrane</keyword>
<feature type="transmembrane region" description="Helical" evidence="7">
    <location>
        <begin position="251"/>
        <end position="271"/>
    </location>
</feature>
<feature type="transmembrane region" description="Helical" evidence="7">
    <location>
        <begin position="51"/>
        <end position="71"/>
    </location>
</feature>
<feature type="transmembrane region" description="Helical" evidence="7">
    <location>
        <begin position="211"/>
        <end position="231"/>
    </location>
</feature>
<keyword evidence="6 7" id="KW-0472">Membrane</keyword>
<feature type="transmembrane region" description="Helical" evidence="7">
    <location>
        <begin position="147"/>
        <end position="173"/>
    </location>
</feature>
<dbReference type="Proteomes" id="UP000786183">
    <property type="component" value="Unassembled WGS sequence"/>
</dbReference>
<feature type="transmembrane region" description="Helical" evidence="7">
    <location>
        <begin position="399"/>
        <end position="420"/>
    </location>
</feature>
<feature type="transmembrane region" description="Helical" evidence="7">
    <location>
        <begin position="185"/>
        <end position="204"/>
    </location>
</feature>